<feature type="region of interest" description="Disordered" evidence="1">
    <location>
        <begin position="172"/>
        <end position="195"/>
    </location>
</feature>
<feature type="compositionally biased region" description="Polar residues" evidence="1">
    <location>
        <begin position="248"/>
        <end position="259"/>
    </location>
</feature>
<sequence length="396" mass="42534">MCILSIGRRLTESSFSRNLAASLGEEECGESEDSGSTASPAGTSSEVQAAIPTPVPSAVDILSPQPGNTELISSVRAAAGASVQMIARTGIPPLWMQRRQTAVKRKGEEQSPVEKQATQIILAPPRVGAQPGPPAPPLDPELDSLIDSVLFGSEPVFSEDFWLRDDGPLHQKADPLAGTRPLALGDDSELPDEGERVEKAVSLLSAAPSTLKSDHELPPNHPQIEKQSKKKGLKRKLEEQNKAERNAKQFSIKTPSDETQLQPQLHPLDPDHDSLLGPILSGGHLFKQFRILHDDPLHPTADYSMSARFPTLEHDSERLYADKASGKALHAPPAAPSTQPSDVNKPGRRKISEGPLPGGASCRRMQRSLPGDVETADTGPPSDATKVSLRHVNIRP</sequence>
<feature type="region of interest" description="Disordered" evidence="1">
    <location>
        <begin position="209"/>
        <end position="274"/>
    </location>
</feature>
<dbReference type="VEuPathDB" id="ToxoDB:EBH_0066080"/>
<gene>
    <name evidence="2" type="ORF">EBH_0066080</name>
</gene>
<keyword evidence="3" id="KW-1185">Reference proteome</keyword>
<protein>
    <submittedName>
        <fullName evidence="2">Uncharacterized protein</fullName>
    </submittedName>
</protein>
<dbReference type="Proteomes" id="UP000030750">
    <property type="component" value="Unassembled WGS sequence"/>
</dbReference>
<proteinExistence type="predicted"/>
<organism evidence="2 3">
    <name type="scientific">Eimeria brunetti</name>
    <dbReference type="NCBI Taxonomy" id="51314"/>
    <lineage>
        <taxon>Eukaryota</taxon>
        <taxon>Sar</taxon>
        <taxon>Alveolata</taxon>
        <taxon>Apicomplexa</taxon>
        <taxon>Conoidasida</taxon>
        <taxon>Coccidia</taxon>
        <taxon>Eucoccidiorida</taxon>
        <taxon>Eimeriorina</taxon>
        <taxon>Eimeriidae</taxon>
        <taxon>Eimeria</taxon>
    </lineage>
</organism>
<feature type="compositionally biased region" description="Basic and acidic residues" evidence="1">
    <location>
        <begin position="212"/>
        <end position="227"/>
    </location>
</feature>
<evidence type="ECO:0000256" key="1">
    <source>
        <dbReference type="SAM" id="MobiDB-lite"/>
    </source>
</evidence>
<feature type="compositionally biased region" description="Basic and acidic residues" evidence="1">
    <location>
        <begin position="235"/>
        <end position="247"/>
    </location>
</feature>
<evidence type="ECO:0000313" key="3">
    <source>
        <dbReference type="Proteomes" id="UP000030750"/>
    </source>
</evidence>
<dbReference type="EMBL" id="HG710376">
    <property type="protein sequence ID" value="CDJ46426.1"/>
    <property type="molecule type" value="Genomic_DNA"/>
</dbReference>
<name>U6L8F8_9EIME</name>
<feature type="compositionally biased region" description="Acidic residues" evidence="1">
    <location>
        <begin position="24"/>
        <end position="33"/>
    </location>
</feature>
<evidence type="ECO:0000313" key="2">
    <source>
        <dbReference type="EMBL" id="CDJ46426.1"/>
    </source>
</evidence>
<accession>U6L8F8</accession>
<reference evidence="2" key="2">
    <citation type="submission" date="2013-10" db="EMBL/GenBank/DDBJ databases">
        <authorList>
            <person name="Aslett M."/>
        </authorList>
    </citation>
    <scope>NUCLEOTIDE SEQUENCE [LARGE SCALE GENOMIC DNA]</scope>
    <source>
        <strain evidence="2">Houghton</strain>
    </source>
</reference>
<dbReference type="AlphaFoldDB" id="U6L8F8"/>
<feature type="region of interest" description="Disordered" evidence="1">
    <location>
        <begin position="21"/>
        <end position="51"/>
    </location>
</feature>
<reference evidence="2" key="1">
    <citation type="submission" date="2013-10" db="EMBL/GenBank/DDBJ databases">
        <title>Genomic analysis of the causative agents of coccidiosis in chickens.</title>
        <authorList>
            <person name="Reid A.J."/>
            <person name="Blake D."/>
            <person name="Billington K."/>
            <person name="Browne H."/>
            <person name="Dunn M."/>
            <person name="Hung S."/>
            <person name="Kawahara F."/>
            <person name="Miranda-Saavedra D."/>
            <person name="Mourier T."/>
            <person name="Nagra H."/>
            <person name="Otto T.D."/>
            <person name="Rawlings N."/>
            <person name="Sanchez A."/>
            <person name="Sanders M."/>
            <person name="Subramaniam C."/>
            <person name="Tay Y."/>
            <person name="Dear P."/>
            <person name="Doerig C."/>
            <person name="Gruber A."/>
            <person name="Parkinson J."/>
            <person name="Shirley M."/>
            <person name="Wan K.L."/>
            <person name="Berriman M."/>
            <person name="Tomley F."/>
            <person name="Pain A."/>
        </authorList>
    </citation>
    <scope>NUCLEOTIDE SEQUENCE [LARGE SCALE GENOMIC DNA]</scope>
    <source>
        <strain evidence="2">Houghton</strain>
    </source>
</reference>
<feature type="compositionally biased region" description="Low complexity" evidence="1">
    <location>
        <begin position="34"/>
        <end position="45"/>
    </location>
</feature>
<dbReference type="OrthoDB" id="353033at2759"/>
<feature type="region of interest" description="Disordered" evidence="1">
    <location>
        <begin position="326"/>
        <end position="396"/>
    </location>
</feature>